<gene>
    <name evidence="1" type="ORF">MHBO_004347</name>
</gene>
<organism evidence="1 2">
    <name type="scientific">Bonamia ostreae</name>
    <dbReference type="NCBI Taxonomy" id="126728"/>
    <lineage>
        <taxon>Eukaryota</taxon>
        <taxon>Sar</taxon>
        <taxon>Rhizaria</taxon>
        <taxon>Endomyxa</taxon>
        <taxon>Ascetosporea</taxon>
        <taxon>Haplosporida</taxon>
        <taxon>Bonamia</taxon>
    </lineage>
</organism>
<evidence type="ECO:0000313" key="2">
    <source>
        <dbReference type="Proteomes" id="UP001439008"/>
    </source>
</evidence>
<comment type="caution">
    <text evidence="1">The sequence shown here is derived from an EMBL/GenBank/DDBJ whole genome shotgun (WGS) entry which is preliminary data.</text>
</comment>
<keyword evidence="2" id="KW-1185">Reference proteome</keyword>
<dbReference type="Proteomes" id="UP001439008">
    <property type="component" value="Unassembled WGS sequence"/>
</dbReference>
<evidence type="ECO:0000313" key="1">
    <source>
        <dbReference type="EMBL" id="MES1922821.1"/>
    </source>
</evidence>
<proteinExistence type="predicted"/>
<name>A0ABV2AT20_9EUKA</name>
<reference evidence="1 2" key="1">
    <citation type="journal article" date="2024" name="BMC Biol.">
        <title>Comparative genomics of Ascetosporea gives new insight into the evolutionary basis for animal parasitism in Rhizaria.</title>
        <authorList>
            <person name="Hiltunen Thoren M."/>
            <person name="Onut-Brannstrom I."/>
            <person name="Alfjorden A."/>
            <person name="Peckova H."/>
            <person name="Swords F."/>
            <person name="Hooper C."/>
            <person name="Holzer A.S."/>
            <person name="Bass D."/>
            <person name="Burki F."/>
        </authorList>
    </citation>
    <scope>NUCLEOTIDE SEQUENCE [LARGE SCALE GENOMIC DNA]</scope>
    <source>
        <strain evidence="1">20-A016</strain>
    </source>
</reference>
<accession>A0ABV2AT20</accession>
<dbReference type="EMBL" id="JBDODL010003817">
    <property type="protein sequence ID" value="MES1922821.1"/>
    <property type="molecule type" value="Genomic_DNA"/>
</dbReference>
<protein>
    <submittedName>
        <fullName evidence="1">Uncharacterized protein</fullName>
    </submittedName>
</protein>
<sequence length="115" mass="12815">MERDGQTNLQFQLTVPFGCVFKNPQDDIPIPCFLEVRMVVPKSSCSGQGISGIEKCGVSVKSTEWNMTQTLTIKHKNTLDYEITEKYYVFLNASAPSTTGKYWGNARLSGIEVSI</sequence>